<dbReference type="Proteomes" id="UP000035681">
    <property type="component" value="Unplaced"/>
</dbReference>
<keyword evidence="1" id="KW-1185">Reference proteome</keyword>
<protein>
    <submittedName>
        <fullName evidence="2 3">ShKT domain-containing protein</fullName>
    </submittedName>
</protein>
<accession>A0A0K0DZS0</accession>
<dbReference type="WBParaSite" id="TCONS_00012568.p1">
    <property type="protein sequence ID" value="TCONS_00012568.p1"/>
    <property type="gene ID" value="XLOC_008227"/>
</dbReference>
<proteinExistence type="predicted"/>
<dbReference type="WBParaSite" id="SSTP_0000273200.1">
    <property type="protein sequence ID" value="SSTP_0000273200.1"/>
    <property type="gene ID" value="SSTP_0000273200"/>
</dbReference>
<name>A0A0K0DZS0_STRER</name>
<evidence type="ECO:0000313" key="1">
    <source>
        <dbReference type="Proteomes" id="UP000035681"/>
    </source>
</evidence>
<sequence>MFYFLKKYLPLQCTIILSLFASFIYCAKKNDPVAKFLYKNENICGDLFADPNWLPAQFKCRIRCNNLKEVCMTGVNENNKIFTCRTLPIKCSEELQSYLINNGFTLKEFQINEPKGPPIMKKFNDIFSNTYKLPPSAEPHPPSLAPDNTIYENKNSLPIKNEEYSFQSPPSTTPYIDQAKKYEEDFTFKVDEPFVVEQNVYDNEFIKPTPSSYYRPVIETTTSNYPTTEAPIQVSNEVIDNYGTAQSSMPSINVQSSMPSINVQPLIPSVEIQPPISSINVQPSMPSIEIQQPIPSVNVESSMPSINIQPLMPSYQIQPSNPPANIQSSMPSINIQPLPVYVPSPVNYNQKLKPTSFNIPSPVFTYNLHNEENHSPGYGPPKESSQYNKATNYHKKNRLLHVPTLPSKYGYYYDGYNYKKTTWKQGNKKLKKKVLYSNSEYSNGLRDLSTKCCSWALNGMCDGYWQRIRLICPKSCGTVICTTGNGKTGCNRAIDVNVYDCDRKNNIFLKFQQNILYKELPRQYYNQYDNYRSNNIRYQRNDYVNDNPYPDNTYAIENELVGWKRMFNVKKT</sequence>
<reference evidence="2" key="1">
    <citation type="submission" date="2015-08" db="UniProtKB">
        <authorList>
            <consortium name="WormBaseParasite"/>
        </authorList>
    </citation>
    <scope>IDENTIFICATION</scope>
</reference>
<evidence type="ECO:0000313" key="2">
    <source>
        <dbReference type="WBParaSite" id="SSTP_0000273200.1"/>
    </source>
</evidence>
<evidence type="ECO:0000313" key="3">
    <source>
        <dbReference type="WBParaSite" id="TCONS_00012568.p1"/>
    </source>
</evidence>
<dbReference type="AlphaFoldDB" id="A0A0K0DZS0"/>
<dbReference type="STRING" id="6248.A0A0K0DZS0"/>
<organism evidence="2">
    <name type="scientific">Strongyloides stercoralis</name>
    <name type="common">Threadworm</name>
    <dbReference type="NCBI Taxonomy" id="6248"/>
    <lineage>
        <taxon>Eukaryota</taxon>
        <taxon>Metazoa</taxon>
        <taxon>Ecdysozoa</taxon>
        <taxon>Nematoda</taxon>
        <taxon>Chromadorea</taxon>
        <taxon>Rhabditida</taxon>
        <taxon>Tylenchina</taxon>
        <taxon>Panagrolaimomorpha</taxon>
        <taxon>Strongyloidoidea</taxon>
        <taxon>Strongyloididae</taxon>
        <taxon>Strongyloides</taxon>
    </lineage>
</organism>